<evidence type="ECO:0000256" key="2">
    <source>
        <dbReference type="ARBA" id="ARBA00023125"/>
    </source>
</evidence>
<keyword evidence="1" id="KW-0805">Transcription regulation</keyword>
<name>A0AAU8ESS6_9MICC</name>
<gene>
    <name evidence="5" type="ORF">ABRP34_01345</name>
</gene>
<keyword evidence="2" id="KW-0238">DNA-binding</keyword>
<dbReference type="SUPFAM" id="SSF46894">
    <property type="entry name" value="C-terminal effector domain of the bipartite response regulators"/>
    <property type="match status" value="1"/>
</dbReference>
<dbReference type="PROSITE" id="PS50043">
    <property type="entry name" value="HTH_LUXR_2"/>
    <property type="match status" value="1"/>
</dbReference>
<evidence type="ECO:0000313" key="5">
    <source>
        <dbReference type="EMBL" id="XCH11690.1"/>
    </source>
</evidence>
<dbReference type="InterPro" id="IPR016032">
    <property type="entry name" value="Sig_transdc_resp-reg_C-effctor"/>
</dbReference>
<organism evidence="5">
    <name type="scientific">Arthrobacter sp. K5</name>
    <dbReference type="NCBI Taxonomy" id="2839623"/>
    <lineage>
        <taxon>Bacteria</taxon>
        <taxon>Bacillati</taxon>
        <taxon>Actinomycetota</taxon>
        <taxon>Actinomycetes</taxon>
        <taxon>Micrococcales</taxon>
        <taxon>Micrococcaceae</taxon>
        <taxon>Arthrobacter</taxon>
    </lineage>
</organism>
<evidence type="ECO:0000259" key="4">
    <source>
        <dbReference type="PROSITE" id="PS50043"/>
    </source>
</evidence>
<dbReference type="Gene3D" id="1.10.10.10">
    <property type="entry name" value="Winged helix-like DNA-binding domain superfamily/Winged helix DNA-binding domain"/>
    <property type="match status" value="1"/>
</dbReference>
<dbReference type="GO" id="GO:0006355">
    <property type="term" value="P:regulation of DNA-templated transcription"/>
    <property type="evidence" value="ECO:0007669"/>
    <property type="project" value="InterPro"/>
</dbReference>
<dbReference type="GO" id="GO:0003677">
    <property type="term" value="F:DNA binding"/>
    <property type="evidence" value="ECO:0007669"/>
    <property type="project" value="UniProtKB-KW"/>
</dbReference>
<accession>A0AAU8ESS6</accession>
<dbReference type="InterPro" id="IPR036388">
    <property type="entry name" value="WH-like_DNA-bd_sf"/>
</dbReference>
<dbReference type="PANTHER" id="PTHR44688">
    <property type="entry name" value="DNA-BINDING TRANSCRIPTIONAL ACTIVATOR DEVR_DOSR"/>
    <property type="match status" value="1"/>
</dbReference>
<dbReference type="PANTHER" id="PTHR44688:SF16">
    <property type="entry name" value="DNA-BINDING TRANSCRIPTIONAL ACTIVATOR DEVR_DOSR"/>
    <property type="match status" value="1"/>
</dbReference>
<feature type="domain" description="HTH luxR-type" evidence="4">
    <location>
        <begin position="185"/>
        <end position="250"/>
    </location>
</feature>
<dbReference type="Pfam" id="PF00196">
    <property type="entry name" value="GerE"/>
    <property type="match status" value="1"/>
</dbReference>
<dbReference type="EMBL" id="CP159279">
    <property type="protein sequence ID" value="XCH11690.1"/>
    <property type="molecule type" value="Genomic_DNA"/>
</dbReference>
<dbReference type="InterPro" id="IPR000792">
    <property type="entry name" value="Tscrpt_reg_LuxR_C"/>
</dbReference>
<keyword evidence="3" id="KW-0804">Transcription</keyword>
<dbReference type="CDD" id="cd06170">
    <property type="entry name" value="LuxR_C_like"/>
    <property type="match status" value="1"/>
</dbReference>
<protein>
    <submittedName>
        <fullName evidence="5">LuxR C-terminal-related transcriptional regulator</fullName>
    </submittedName>
</protein>
<dbReference type="SMART" id="SM00421">
    <property type="entry name" value="HTH_LUXR"/>
    <property type="match status" value="1"/>
</dbReference>
<evidence type="ECO:0000256" key="1">
    <source>
        <dbReference type="ARBA" id="ARBA00023015"/>
    </source>
</evidence>
<dbReference type="PRINTS" id="PR00038">
    <property type="entry name" value="HTHLUXR"/>
</dbReference>
<evidence type="ECO:0000256" key="3">
    <source>
        <dbReference type="ARBA" id="ARBA00023163"/>
    </source>
</evidence>
<dbReference type="AlphaFoldDB" id="A0AAU8ESS6"/>
<dbReference type="RefSeq" id="WP_353711950.1">
    <property type="nucleotide sequence ID" value="NZ_CP159279.1"/>
</dbReference>
<reference evidence="5" key="1">
    <citation type="submission" date="2024-06" db="EMBL/GenBank/DDBJ databases">
        <title>Biodegradation of dimethachlon by Arthrobacter sp. K5: mechanistic insights and ecological implications.</title>
        <authorList>
            <person name="Hu S."/>
            <person name="Lu P."/>
        </authorList>
    </citation>
    <scope>NUCLEOTIDE SEQUENCE</scope>
    <source>
        <strain evidence="5">K5</strain>
    </source>
</reference>
<sequence length="272" mass="30431">MERNDAQYRTWLELVGDILQQPADASMRHEEQLLDLLTESFNGACTTRNWVSQKWQDHVIACWPWDYLPVGPPGDFTVDATTQPLLRWYALTDQAKPQSLGRVPAAVAGNRLKQEWDDIVRPWGVSKELAIPAQMEDSDHSAYVISRPDRDFTDQELDLAFLLQPILAGLARHLALASITDNTSVPASDCRLTVREVSIVTLLSSGLTAQSLARRLRISPRTAEKHLENIYRKLDVGDRLMAVRRAYEMGLLTPPAASIQLNCSGHPPGGLR</sequence>
<proteinExistence type="predicted"/>